<accession>A0ABW2ETL2</accession>
<dbReference type="Gene3D" id="3.40.190.290">
    <property type="match status" value="1"/>
</dbReference>
<dbReference type="Pfam" id="PF00126">
    <property type="entry name" value="HTH_1"/>
    <property type="match status" value="1"/>
</dbReference>
<dbReference type="InterPro" id="IPR000847">
    <property type="entry name" value="LysR_HTH_N"/>
</dbReference>
<evidence type="ECO:0000256" key="2">
    <source>
        <dbReference type="ARBA" id="ARBA00023015"/>
    </source>
</evidence>
<proteinExistence type="inferred from homology"/>
<dbReference type="InterPro" id="IPR058163">
    <property type="entry name" value="LysR-type_TF_proteobact-type"/>
</dbReference>
<dbReference type="PROSITE" id="PS50931">
    <property type="entry name" value="HTH_LYSR"/>
    <property type="match status" value="1"/>
</dbReference>
<feature type="domain" description="HTH lysR-type" evidence="5">
    <location>
        <begin position="7"/>
        <end position="64"/>
    </location>
</feature>
<evidence type="ECO:0000256" key="3">
    <source>
        <dbReference type="ARBA" id="ARBA00023125"/>
    </source>
</evidence>
<keyword evidence="7" id="KW-1185">Reference proteome</keyword>
<dbReference type="InterPro" id="IPR005119">
    <property type="entry name" value="LysR_subst-bd"/>
</dbReference>
<gene>
    <name evidence="6" type="ORF">ACFQH5_05445</name>
</gene>
<keyword evidence="4" id="KW-0804">Transcription</keyword>
<evidence type="ECO:0000256" key="1">
    <source>
        <dbReference type="ARBA" id="ARBA00009437"/>
    </source>
</evidence>
<protein>
    <submittedName>
        <fullName evidence="6">LysR substrate-binding domain-containing protein</fullName>
    </submittedName>
</protein>
<dbReference type="EMBL" id="JBHSZP010000013">
    <property type="protein sequence ID" value="MFC7088987.1"/>
    <property type="molecule type" value="Genomic_DNA"/>
</dbReference>
<evidence type="ECO:0000313" key="7">
    <source>
        <dbReference type="Proteomes" id="UP001596411"/>
    </source>
</evidence>
<sequence length="306" mass="33239">MTRPSELDLNGLPIFLALVEAGSFTAAADRLGCTKTKVSLQIRQLEERLGVTLFQRTTRRVQPTQAGETLYRECRPLLAGLQEALAVAEGDGHQLRGELRLTAPEDYAARVLGPAVVEFGQRHPALRIELRSGDRISDMLEEGIDLAFRLGWLKDSTLRSRSLGTFQQYLVAAPDYLARHGTPDDPEALAEHAWVAFTPLASPLTWTFRHGEESRRVQMKARLAASSTAALSALLVAGGGISVMADISADAELRAGRLVRVLPAWSLPSGGVHAVYPPGRHRPARVRAFMTFFQAWLAGEAGGASP</sequence>
<dbReference type="RefSeq" id="WP_346062617.1">
    <property type="nucleotide sequence ID" value="NZ_BAAADR010000012.1"/>
</dbReference>
<dbReference type="SUPFAM" id="SSF46785">
    <property type="entry name" value="Winged helix' DNA-binding domain"/>
    <property type="match status" value="1"/>
</dbReference>
<dbReference type="PRINTS" id="PR00039">
    <property type="entry name" value="HTHLYSR"/>
</dbReference>
<dbReference type="SUPFAM" id="SSF53850">
    <property type="entry name" value="Periplasmic binding protein-like II"/>
    <property type="match status" value="1"/>
</dbReference>
<dbReference type="PANTHER" id="PTHR30537:SF66">
    <property type="entry name" value="IRON-REGULATED VIRULENCE REGULATORY PROTEIN IRGB"/>
    <property type="match status" value="1"/>
</dbReference>
<dbReference type="Proteomes" id="UP001596411">
    <property type="component" value="Unassembled WGS sequence"/>
</dbReference>
<dbReference type="Pfam" id="PF03466">
    <property type="entry name" value="LysR_substrate"/>
    <property type="match status" value="1"/>
</dbReference>
<name>A0ABW2ETL2_9GAMM</name>
<evidence type="ECO:0000313" key="6">
    <source>
        <dbReference type="EMBL" id="MFC7088987.1"/>
    </source>
</evidence>
<dbReference type="InterPro" id="IPR036390">
    <property type="entry name" value="WH_DNA-bd_sf"/>
</dbReference>
<organism evidence="6 7">
    <name type="scientific">Halomonas salifodinae</name>
    <dbReference type="NCBI Taxonomy" id="438745"/>
    <lineage>
        <taxon>Bacteria</taxon>
        <taxon>Pseudomonadati</taxon>
        <taxon>Pseudomonadota</taxon>
        <taxon>Gammaproteobacteria</taxon>
        <taxon>Oceanospirillales</taxon>
        <taxon>Halomonadaceae</taxon>
        <taxon>Halomonas</taxon>
    </lineage>
</organism>
<keyword evidence="2" id="KW-0805">Transcription regulation</keyword>
<reference evidence="7" key="1">
    <citation type="journal article" date="2019" name="Int. J. Syst. Evol. Microbiol.">
        <title>The Global Catalogue of Microorganisms (GCM) 10K type strain sequencing project: providing services to taxonomists for standard genome sequencing and annotation.</title>
        <authorList>
            <consortium name="The Broad Institute Genomics Platform"/>
            <consortium name="The Broad Institute Genome Sequencing Center for Infectious Disease"/>
            <person name="Wu L."/>
            <person name="Ma J."/>
        </authorList>
    </citation>
    <scope>NUCLEOTIDE SEQUENCE [LARGE SCALE GENOMIC DNA]</scope>
    <source>
        <strain evidence="7">CGMCC 1.13666</strain>
    </source>
</reference>
<dbReference type="InterPro" id="IPR036388">
    <property type="entry name" value="WH-like_DNA-bd_sf"/>
</dbReference>
<keyword evidence="3" id="KW-0238">DNA-binding</keyword>
<dbReference type="Gene3D" id="1.10.10.10">
    <property type="entry name" value="Winged helix-like DNA-binding domain superfamily/Winged helix DNA-binding domain"/>
    <property type="match status" value="1"/>
</dbReference>
<dbReference type="CDD" id="cd08422">
    <property type="entry name" value="PBP2_CrgA_like"/>
    <property type="match status" value="1"/>
</dbReference>
<comment type="similarity">
    <text evidence="1">Belongs to the LysR transcriptional regulatory family.</text>
</comment>
<evidence type="ECO:0000259" key="5">
    <source>
        <dbReference type="PROSITE" id="PS50931"/>
    </source>
</evidence>
<comment type="caution">
    <text evidence="6">The sequence shown here is derived from an EMBL/GenBank/DDBJ whole genome shotgun (WGS) entry which is preliminary data.</text>
</comment>
<dbReference type="PANTHER" id="PTHR30537">
    <property type="entry name" value="HTH-TYPE TRANSCRIPTIONAL REGULATOR"/>
    <property type="match status" value="1"/>
</dbReference>
<evidence type="ECO:0000256" key="4">
    <source>
        <dbReference type="ARBA" id="ARBA00023163"/>
    </source>
</evidence>